<proteinExistence type="predicted"/>
<dbReference type="GO" id="GO:0016020">
    <property type="term" value="C:membrane"/>
    <property type="evidence" value="ECO:0007669"/>
    <property type="project" value="TreeGrafter"/>
</dbReference>
<dbReference type="Gene3D" id="3.40.50.1820">
    <property type="entry name" value="alpha/beta hydrolase"/>
    <property type="match status" value="1"/>
</dbReference>
<dbReference type="AlphaFoldDB" id="A0A0U1HQP1"/>
<dbReference type="InterPro" id="IPR000073">
    <property type="entry name" value="AB_hydrolase_1"/>
</dbReference>
<dbReference type="Proteomes" id="UP000042054">
    <property type="component" value="Unassembled WGS sequence"/>
</dbReference>
<evidence type="ECO:0000313" key="3">
    <source>
        <dbReference type="Proteomes" id="UP000042054"/>
    </source>
</evidence>
<reference evidence="2 3" key="1">
    <citation type="submission" date="2015-03" db="EMBL/GenBank/DDBJ databases">
        <authorList>
            <person name="Murphy D."/>
        </authorList>
    </citation>
    <scope>NUCLEOTIDE SEQUENCE [LARGE SCALE GENOMIC DNA]</scope>
    <source>
        <strain evidence="2 3">68/02</strain>
    </source>
</reference>
<dbReference type="InterPro" id="IPR050266">
    <property type="entry name" value="AB_hydrolase_sf"/>
</dbReference>
<accession>A0A0U1HQP1</accession>
<dbReference type="PRINTS" id="PR00111">
    <property type="entry name" value="ABHYDROLASE"/>
</dbReference>
<feature type="domain" description="AB hydrolase-1" evidence="1">
    <location>
        <begin position="27"/>
        <end position="256"/>
    </location>
</feature>
<dbReference type="STRING" id="29485.CH64_1870"/>
<sequence>MNGLPECQQADCGNYSLSWREAGHGQAVILLHGISSGSASWVKQFSDRALTDGHRLIAWDAPGYGGSAALAQTEPSAADYANALAALVERLQLAQPLIVGHSLGALIASAYAAANSHKVAGLVLADPAQGYASATAEKRQQVYGQRKQIIETLGPQGYGEQRAAALLREGADPQDIAWVRSGMQRLNPAGFLSAAWMLANDDINLYLLHYQGPLQVWCGSEDSITTPQGAETLAQRQNATMRLIHAAGHASYLDAPELFNRYLQDFTETIQP</sequence>
<protein>
    <submittedName>
        <fullName evidence="2">2-hydroxy-6-oxo-6-phenylhexa-2,4-dienoate hydrolase</fullName>
        <ecNumber evidence="2">3.7.1.8</ecNumber>
    </submittedName>
</protein>
<dbReference type="InterPro" id="IPR029058">
    <property type="entry name" value="AB_hydrolase_fold"/>
</dbReference>
<dbReference type="PANTHER" id="PTHR43798">
    <property type="entry name" value="MONOACYLGLYCEROL LIPASE"/>
    <property type="match status" value="1"/>
</dbReference>
<dbReference type="PRINTS" id="PR00412">
    <property type="entry name" value="EPOXHYDRLASE"/>
</dbReference>
<gene>
    <name evidence="2" type="primary">bphD</name>
    <name evidence="2" type="ORF">ERS008555_01197</name>
</gene>
<dbReference type="PANTHER" id="PTHR43798:SF33">
    <property type="entry name" value="HYDROLASE, PUTATIVE (AFU_ORTHOLOGUE AFUA_2G14860)-RELATED"/>
    <property type="match status" value="1"/>
</dbReference>
<dbReference type="InterPro" id="IPR000639">
    <property type="entry name" value="Epox_hydrolase-like"/>
</dbReference>
<dbReference type="EMBL" id="CTKE01000005">
    <property type="protein sequence ID" value="CQI88847.1"/>
    <property type="molecule type" value="Genomic_DNA"/>
</dbReference>
<dbReference type="OrthoDB" id="9780765at2"/>
<dbReference type="RefSeq" id="WP_050534727.1">
    <property type="nucleotide sequence ID" value="NZ_CABIHQ010000019.1"/>
</dbReference>
<dbReference type="GO" id="GO:0016787">
    <property type="term" value="F:hydrolase activity"/>
    <property type="evidence" value="ECO:0007669"/>
    <property type="project" value="UniProtKB-KW"/>
</dbReference>
<dbReference type="EC" id="3.7.1.8" evidence="2"/>
<keyword evidence="2" id="KW-0378">Hydrolase</keyword>
<dbReference type="Pfam" id="PF00561">
    <property type="entry name" value="Abhydrolase_1"/>
    <property type="match status" value="1"/>
</dbReference>
<evidence type="ECO:0000313" key="2">
    <source>
        <dbReference type="EMBL" id="CQI88847.1"/>
    </source>
</evidence>
<dbReference type="SUPFAM" id="SSF53474">
    <property type="entry name" value="alpha/beta-Hydrolases"/>
    <property type="match status" value="1"/>
</dbReference>
<name>A0A0U1HQP1_YERRO</name>
<evidence type="ECO:0000259" key="1">
    <source>
        <dbReference type="Pfam" id="PF00561"/>
    </source>
</evidence>
<organism evidence="2 3">
    <name type="scientific">Yersinia rohdei</name>
    <dbReference type="NCBI Taxonomy" id="29485"/>
    <lineage>
        <taxon>Bacteria</taxon>
        <taxon>Pseudomonadati</taxon>
        <taxon>Pseudomonadota</taxon>
        <taxon>Gammaproteobacteria</taxon>
        <taxon>Enterobacterales</taxon>
        <taxon>Yersiniaceae</taxon>
        <taxon>Yersinia</taxon>
    </lineage>
</organism>